<dbReference type="RefSeq" id="WP_063974974.1">
    <property type="nucleotide sequence ID" value="NZ_LQWZ01000023.1"/>
</dbReference>
<reference evidence="1 2" key="1">
    <citation type="submission" date="2016-01" db="EMBL/GenBank/DDBJ databases">
        <title>Investigation of taxonomic status of Bacillus aminovorans.</title>
        <authorList>
            <person name="Verma A."/>
            <person name="Pal Y."/>
            <person name="Krishnamurthi S."/>
        </authorList>
    </citation>
    <scope>NUCLEOTIDE SEQUENCE [LARGE SCALE GENOMIC DNA]</scope>
    <source>
        <strain evidence="1 2">DSM 4337</strain>
    </source>
</reference>
<dbReference type="OrthoDB" id="142218at2"/>
<dbReference type="EMBL" id="LQWZ01000023">
    <property type="protein sequence ID" value="OAH56163.1"/>
    <property type="molecule type" value="Genomic_DNA"/>
</dbReference>
<protein>
    <submittedName>
        <fullName evidence="1">Uncharacterized protein</fullName>
    </submittedName>
</protein>
<name>A0A177KS39_9BACI</name>
<gene>
    <name evidence="1" type="ORF">AWH48_05685</name>
</gene>
<dbReference type="AlphaFoldDB" id="A0A177KS39"/>
<proteinExistence type="predicted"/>
<organism evidence="1 2">
    <name type="scientific">Domibacillus aminovorans</name>
    <dbReference type="NCBI Taxonomy" id="29332"/>
    <lineage>
        <taxon>Bacteria</taxon>
        <taxon>Bacillati</taxon>
        <taxon>Bacillota</taxon>
        <taxon>Bacilli</taxon>
        <taxon>Bacillales</taxon>
        <taxon>Bacillaceae</taxon>
        <taxon>Domibacillus</taxon>
    </lineage>
</organism>
<comment type="caution">
    <text evidence="1">The sequence shown here is derived from an EMBL/GenBank/DDBJ whole genome shotgun (WGS) entry which is preliminary data.</text>
</comment>
<accession>A0A177KS39</accession>
<evidence type="ECO:0000313" key="1">
    <source>
        <dbReference type="EMBL" id="OAH56163.1"/>
    </source>
</evidence>
<dbReference type="Proteomes" id="UP000077271">
    <property type="component" value="Unassembled WGS sequence"/>
</dbReference>
<sequence length="106" mass="12012">MMTVREAILLTDLNNVTVHAEKRTFLKNARAHVIDHSAAYTFILSRHNHPCPIKLLVLPNRTMSCLKNYWQLSNLQIRSLSSTVLSAECVIAYTAHYSLSVTAFLL</sequence>
<evidence type="ECO:0000313" key="2">
    <source>
        <dbReference type="Proteomes" id="UP000077271"/>
    </source>
</evidence>